<organism evidence="1 2">
    <name type="scientific">Marinicrinis lubricantis</name>
    <dbReference type="NCBI Taxonomy" id="2086470"/>
    <lineage>
        <taxon>Bacteria</taxon>
        <taxon>Bacillati</taxon>
        <taxon>Bacillota</taxon>
        <taxon>Bacilli</taxon>
        <taxon>Bacillales</taxon>
        <taxon>Paenibacillaceae</taxon>
    </lineage>
</organism>
<dbReference type="Proteomes" id="UP001596250">
    <property type="component" value="Unassembled WGS sequence"/>
</dbReference>
<evidence type="ECO:0000313" key="1">
    <source>
        <dbReference type="EMBL" id="MFC5984961.1"/>
    </source>
</evidence>
<dbReference type="RefSeq" id="WP_379891348.1">
    <property type="nucleotide sequence ID" value="NZ_CBCSCT010000008.1"/>
</dbReference>
<proteinExistence type="predicted"/>
<keyword evidence="2" id="KW-1185">Reference proteome</keyword>
<protein>
    <submittedName>
        <fullName evidence="1">Uncharacterized protein</fullName>
    </submittedName>
</protein>
<name>A0ABW1IJ49_9BACL</name>
<gene>
    <name evidence="1" type="ORF">ACFPXP_00370</name>
</gene>
<sequence length="72" mass="8381">MSADFPSSREFKAFLKIAIQSALFEHRNELDQLWNEQRPELLEELTDEILGKAVNLEKITNEVMNQFSAVQE</sequence>
<reference evidence="2" key="1">
    <citation type="journal article" date="2019" name="Int. J. Syst. Evol. Microbiol.">
        <title>The Global Catalogue of Microorganisms (GCM) 10K type strain sequencing project: providing services to taxonomists for standard genome sequencing and annotation.</title>
        <authorList>
            <consortium name="The Broad Institute Genomics Platform"/>
            <consortium name="The Broad Institute Genome Sequencing Center for Infectious Disease"/>
            <person name="Wu L."/>
            <person name="Ma J."/>
        </authorList>
    </citation>
    <scope>NUCLEOTIDE SEQUENCE [LARGE SCALE GENOMIC DNA]</scope>
    <source>
        <strain evidence="2">CCM 8749</strain>
    </source>
</reference>
<evidence type="ECO:0000313" key="2">
    <source>
        <dbReference type="Proteomes" id="UP001596250"/>
    </source>
</evidence>
<accession>A0ABW1IJ49</accession>
<dbReference type="EMBL" id="JBHSQV010000002">
    <property type="protein sequence ID" value="MFC5984961.1"/>
    <property type="molecule type" value="Genomic_DNA"/>
</dbReference>
<comment type="caution">
    <text evidence="1">The sequence shown here is derived from an EMBL/GenBank/DDBJ whole genome shotgun (WGS) entry which is preliminary data.</text>
</comment>